<dbReference type="Gene3D" id="3.90.550.10">
    <property type="entry name" value="Spore Coat Polysaccharide Biosynthesis Protein SpsA, Chain A"/>
    <property type="match status" value="1"/>
</dbReference>
<organism evidence="3">
    <name type="scientific">Candidatus Paraimprobicoccus trichonymphae</name>
    <dbReference type="NCBI Taxonomy" id="3033793"/>
    <lineage>
        <taxon>Bacteria</taxon>
        <taxon>Bacillati</taxon>
        <taxon>Bacillota</taxon>
        <taxon>Clostridia</taxon>
        <taxon>Candidatus Paraimprobicoccus</taxon>
    </lineage>
</organism>
<gene>
    <name evidence="3" type="ORF">RsTaC01_0336</name>
</gene>
<dbReference type="InterPro" id="IPR029044">
    <property type="entry name" value="Nucleotide-diphossugar_trans"/>
</dbReference>
<name>A0AA48L1C8_9FIRM</name>
<evidence type="ECO:0000259" key="2">
    <source>
        <dbReference type="Pfam" id="PF00535"/>
    </source>
</evidence>
<feature type="transmembrane region" description="Helical" evidence="1">
    <location>
        <begin position="291"/>
        <end position="309"/>
    </location>
</feature>
<feature type="domain" description="Glycosyltransferase 2-like" evidence="2">
    <location>
        <begin position="26"/>
        <end position="186"/>
    </location>
</feature>
<dbReference type="AlphaFoldDB" id="A0AA48L1C8"/>
<accession>A0AA48L1C8</accession>
<dbReference type="SUPFAM" id="SSF53448">
    <property type="entry name" value="Nucleotide-diphospho-sugar transferases"/>
    <property type="match status" value="1"/>
</dbReference>
<protein>
    <submittedName>
        <fullName evidence="3">Glycosyltransferase</fullName>
    </submittedName>
</protein>
<dbReference type="PANTHER" id="PTHR22916:SF71">
    <property type="entry name" value="GLYCOSYL TRANSFERASE"/>
    <property type="match status" value="1"/>
</dbReference>
<proteinExistence type="predicted"/>
<keyword evidence="1" id="KW-1133">Transmembrane helix</keyword>
<sequence>MVVVARVVVALPEIFKWSVFKIIIVSIIMPVFNEENYIDKAIKSVLNQNFDNNNLEFIIIDGNSEDKTVNLIKNYLKKYKFIKLLNNLKRTVQYGLNIGIKNSIGKYIVRIDAHAEYAQNYISKCIECLEKTRADNVGGPTIAGYLNGNRIQKVIAASYHSKFALGGGKFHKKNYEGYADTVAWGTFKRKYLINIGMYDENFAYNEDDELNYRIIKNNGKIYINPEIRSIYYPRDSYLKLFKQYFNYGFWKILVMKKHKKPARISHIVPMLFVLYLVLGGILSLFFKKISLIFNIVIIIYLMLNISFSFKNEYLDKFSEKLKLIFVHFILHFSYGIGSLAGILSKKIRKMFKF</sequence>
<dbReference type="Pfam" id="PF00535">
    <property type="entry name" value="Glycos_transf_2"/>
    <property type="match status" value="1"/>
</dbReference>
<evidence type="ECO:0000256" key="1">
    <source>
        <dbReference type="SAM" id="Phobius"/>
    </source>
</evidence>
<keyword evidence="1" id="KW-0472">Membrane</keyword>
<feature type="transmembrane region" description="Helical" evidence="1">
    <location>
        <begin position="264"/>
        <end position="285"/>
    </location>
</feature>
<feature type="transmembrane region" description="Helical" evidence="1">
    <location>
        <begin position="321"/>
        <end position="343"/>
    </location>
</feature>
<dbReference type="EMBL" id="AP027925">
    <property type="protein sequence ID" value="BED92565.1"/>
    <property type="molecule type" value="Genomic_DNA"/>
</dbReference>
<dbReference type="CDD" id="cd02525">
    <property type="entry name" value="Succinoglycan_BP_ExoA"/>
    <property type="match status" value="1"/>
</dbReference>
<feature type="transmembrane region" description="Helical" evidence="1">
    <location>
        <begin position="14"/>
        <end position="33"/>
    </location>
</feature>
<keyword evidence="1" id="KW-0812">Transmembrane</keyword>
<evidence type="ECO:0000313" key="3">
    <source>
        <dbReference type="EMBL" id="BED92565.1"/>
    </source>
</evidence>
<dbReference type="KEGG" id="ptrh:RsTaC01_0336"/>
<dbReference type="Proteomes" id="UP001335720">
    <property type="component" value="Chromosome"/>
</dbReference>
<dbReference type="PANTHER" id="PTHR22916">
    <property type="entry name" value="GLYCOSYLTRANSFERASE"/>
    <property type="match status" value="1"/>
</dbReference>
<dbReference type="InterPro" id="IPR001173">
    <property type="entry name" value="Glyco_trans_2-like"/>
</dbReference>
<reference evidence="3" key="1">
    <citation type="journal article" date="2023" name="ISME J.">
        <title>Emergence of putative energy parasites within Clostridia revealed by genome analysis of a novel endosymbiotic clade.</title>
        <authorList>
            <person name="Takahashi K."/>
            <person name="Kuwahara H."/>
            <person name="Horikawa Y."/>
            <person name="Izawa K."/>
            <person name="Kato D."/>
            <person name="Inagaki T."/>
            <person name="Yuki M."/>
            <person name="Ohkuma M."/>
            <person name="Hongoh Y."/>
        </authorList>
    </citation>
    <scope>NUCLEOTIDE SEQUENCE</scope>
    <source>
        <strain evidence="3">RsTa-C01</strain>
    </source>
</reference>